<sequence length="57" mass="6329">MEDLPVELLQPICLYSCTDGGFTGSSLSLVSRHFQDISRTVRFHSIGLRSDTFPAAR</sequence>
<evidence type="ECO:0000313" key="1">
    <source>
        <dbReference type="EMBL" id="TBU28774.1"/>
    </source>
</evidence>
<evidence type="ECO:0008006" key="2">
    <source>
        <dbReference type="Google" id="ProtNLM"/>
    </source>
</evidence>
<gene>
    <name evidence="1" type="ORF">BD311DRAFT_722011</name>
</gene>
<reference evidence="1" key="1">
    <citation type="submission" date="2019-01" db="EMBL/GenBank/DDBJ databases">
        <title>Draft genome sequences of three monokaryotic isolates of the white-rot basidiomycete fungus Dichomitus squalens.</title>
        <authorList>
            <consortium name="DOE Joint Genome Institute"/>
            <person name="Lopez S.C."/>
            <person name="Andreopoulos B."/>
            <person name="Pangilinan J."/>
            <person name="Lipzen A."/>
            <person name="Riley R."/>
            <person name="Ahrendt S."/>
            <person name="Ng V."/>
            <person name="Barry K."/>
            <person name="Daum C."/>
            <person name="Grigoriev I.V."/>
            <person name="Hilden K.S."/>
            <person name="Makela M.R."/>
            <person name="de Vries R.P."/>
        </authorList>
    </citation>
    <scope>NUCLEOTIDE SEQUENCE [LARGE SCALE GENOMIC DNA]</scope>
    <source>
        <strain evidence="1">OM18370.1</strain>
    </source>
</reference>
<dbReference type="EMBL" id="ML143419">
    <property type="protein sequence ID" value="TBU28774.1"/>
    <property type="molecule type" value="Genomic_DNA"/>
</dbReference>
<dbReference type="OrthoDB" id="2748701at2759"/>
<dbReference type="Proteomes" id="UP000292957">
    <property type="component" value="Unassembled WGS sequence"/>
</dbReference>
<organism evidence="1">
    <name type="scientific">Dichomitus squalens</name>
    <dbReference type="NCBI Taxonomy" id="114155"/>
    <lineage>
        <taxon>Eukaryota</taxon>
        <taxon>Fungi</taxon>
        <taxon>Dikarya</taxon>
        <taxon>Basidiomycota</taxon>
        <taxon>Agaricomycotina</taxon>
        <taxon>Agaricomycetes</taxon>
        <taxon>Polyporales</taxon>
        <taxon>Polyporaceae</taxon>
        <taxon>Dichomitus</taxon>
    </lineage>
</organism>
<accession>A0A4Q9MM97</accession>
<proteinExistence type="predicted"/>
<dbReference type="AlphaFoldDB" id="A0A4Q9MM97"/>
<protein>
    <recommendedName>
        <fullName evidence="2">F-box domain-containing protein</fullName>
    </recommendedName>
</protein>
<name>A0A4Q9MM97_9APHY</name>